<reference evidence="2 3" key="1">
    <citation type="submission" date="2024-02" db="EMBL/GenBank/DDBJ databases">
        <authorList>
            <person name="Vignale AGUSTIN F."/>
            <person name="Sosa J E."/>
            <person name="Modenutti C."/>
        </authorList>
    </citation>
    <scope>NUCLEOTIDE SEQUENCE [LARGE SCALE GENOMIC DNA]</scope>
</reference>
<keyword evidence="3" id="KW-1185">Reference proteome</keyword>
<comment type="caution">
    <text evidence="2">The sequence shown here is derived from an EMBL/GenBank/DDBJ whole genome shotgun (WGS) entry which is preliminary data.</text>
</comment>
<feature type="region of interest" description="Disordered" evidence="1">
    <location>
        <begin position="151"/>
        <end position="170"/>
    </location>
</feature>
<proteinExistence type="predicted"/>
<feature type="region of interest" description="Disordered" evidence="1">
    <location>
        <begin position="184"/>
        <end position="237"/>
    </location>
</feature>
<dbReference type="PANTHER" id="PTHR36066">
    <property type="entry name" value="TRANSCRIPTION FACTOR BHLH145"/>
    <property type="match status" value="1"/>
</dbReference>
<dbReference type="InterPro" id="IPR037546">
    <property type="entry name" value="SAC51-like"/>
</dbReference>
<protein>
    <submittedName>
        <fullName evidence="2">Uncharacterized protein</fullName>
    </submittedName>
</protein>
<evidence type="ECO:0000256" key="1">
    <source>
        <dbReference type="SAM" id="MobiDB-lite"/>
    </source>
</evidence>
<gene>
    <name evidence="2" type="ORF">ILEXP_LOCUS43823</name>
</gene>
<organism evidence="2 3">
    <name type="scientific">Ilex paraguariensis</name>
    <name type="common">yerba mate</name>
    <dbReference type="NCBI Taxonomy" id="185542"/>
    <lineage>
        <taxon>Eukaryota</taxon>
        <taxon>Viridiplantae</taxon>
        <taxon>Streptophyta</taxon>
        <taxon>Embryophyta</taxon>
        <taxon>Tracheophyta</taxon>
        <taxon>Spermatophyta</taxon>
        <taxon>Magnoliopsida</taxon>
        <taxon>eudicotyledons</taxon>
        <taxon>Gunneridae</taxon>
        <taxon>Pentapetalae</taxon>
        <taxon>asterids</taxon>
        <taxon>campanulids</taxon>
        <taxon>Aquifoliales</taxon>
        <taxon>Aquifoliaceae</taxon>
        <taxon>Ilex</taxon>
    </lineage>
</organism>
<evidence type="ECO:0000313" key="3">
    <source>
        <dbReference type="Proteomes" id="UP001642360"/>
    </source>
</evidence>
<dbReference type="Proteomes" id="UP001642360">
    <property type="component" value="Unassembled WGS sequence"/>
</dbReference>
<dbReference type="EMBL" id="CAUOFW020006280">
    <property type="protein sequence ID" value="CAK9174087.1"/>
    <property type="molecule type" value="Genomic_DNA"/>
</dbReference>
<sequence>MVCQAASQTRFRALKHESGIAGRATIIVRVIACFQPLQDCQAGESNGAYGLAQDLPQLESRLLTPNPFPSESQSDFPYVLGVKATPNAVAGSNQRRFLIFDQSENQTRYFLSPFSSLSQNPIIVPKTAVHVCDLHEGKQAATAGQISPNEHFIQGKSDENPLFGEGSEMHEDTEEINALLYSEENDEDGDCSDSEDDEVTSTGHSPQAIGRRSDEKREQFEETTEEVASSDGSTKRQRLLGGGYKVSSLVDTASSVKLDRFYKHGDGVKSSCAQSRIYRKRICSLSSYDQSTKGNIRMTLRILESILPGPKSNDPLVIIDEAINYLTCLKHKAKTMGVNYL</sequence>
<feature type="compositionally biased region" description="Acidic residues" evidence="1">
    <location>
        <begin position="184"/>
        <end position="199"/>
    </location>
</feature>
<name>A0ABC8U2X4_9AQUA</name>
<feature type="compositionally biased region" description="Basic and acidic residues" evidence="1">
    <location>
        <begin position="211"/>
        <end position="220"/>
    </location>
</feature>
<dbReference type="AlphaFoldDB" id="A0ABC8U2X4"/>
<evidence type="ECO:0000313" key="2">
    <source>
        <dbReference type="EMBL" id="CAK9174087.1"/>
    </source>
</evidence>
<dbReference type="PANTHER" id="PTHR36066:SF8">
    <property type="entry name" value="TRANSCRIPTION FACTOR SAC51"/>
    <property type="match status" value="1"/>
</dbReference>
<accession>A0ABC8U2X4</accession>